<keyword evidence="3" id="KW-1185">Reference proteome</keyword>
<feature type="non-terminal residue" evidence="2">
    <location>
        <position position="457"/>
    </location>
</feature>
<feature type="compositionally biased region" description="Low complexity" evidence="1">
    <location>
        <begin position="370"/>
        <end position="384"/>
    </location>
</feature>
<gene>
    <name evidence="2" type="ORF">HWQ67_18440</name>
</gene>
<evidence type="ECO:0000256" key="1">
    <source>
        <dbReference type="SAM" id="MobiDB-lite"/>
    </source>
</evidence>
<feature type="region of interest" description="Disordered" evidence="1">
    <location>
        <begin position="412"/>
        <end position="457"/>
    </location>
</feature>
<name>A0ABS6S4H8_9BACT</name>
<accession>A0ABS6S4H8</accession>
<reference evidence="2 3" key="1">
    <citation type="journal article" date="2020" name="J Geophys Res Biogeosci">
        <title>Magnetotaxis as an Adaptation to Enable Bacterial Shuttling of Microbial Sulfur and Sulfur Cycling Across Aquatic Oxic#Anoxic Interfaces.</title>
        <authorList>
            <person name="Li J."/>
            <person name="Liu P."/>
            <person name="Wang J."/>
            <person name="Roberts A.P."/>
            <person name="Pan Y."/>
        </authorList>
    </citation>
    <scope>NUCLEOTIDE SEQUENCE [LARGE SCALE GENOMIC DNA]</scope>
    <source>
        <strain evidence="2 3">MYR-1_YQ</strain>
    </source>
</reference>
<proteinExistence type="predicted"/>
<protein>
    <submittedName>
        <fullName evidence="2">Uncharacterized protein</fullName>
    </submittedName>
</protein>
<feature type="region of interest" description="Disordered" evidence="1">
    <location>
        <begin position="370"/>
        <end position="389"/>
    </location>
</feature>
<sequence length="457" mass="50810">MAYNDDVPSGQGLDGLSGFHIKNSGFPHSTQFLNFSNPTVFRIQPALNAQGEELPWRVGTGQGEFSDWIKGARIALKMGVNSRFTCFANVAGKPPRDLGPIDLFAVSVKKAVERNPKAFPDDWLDWIKYNQKSGQKIAVPEYFALVQGLLFEHNGKRFVDKQGRPEPKHPTILCLKTSARFRLQDLCNIEVPGYSGHPEDYDKRYPIGDCFSLNGGKLIKFVPVPDDRMTRAHYDIELMPHVVPLPVSVAREWTPWDQLLQFLTEEEQVGLLVNAFPPDVVDFALGRGQYSRYLPAEVRGAFDRGRIQQVQVSQPVYPQQQFQPPVYSPQPQQYQQLTPNYMPQVQRAQPAPVPSVQPQQYQQLTPNYMPQVQGAQPAPVPSAGISFGGYEDQTQARAPESVKVSNDQSVGVNFGGPATTPAPLPPQPPRRADVPLPPQVVPAPVPTQMPVVFTQPS</sequence>
<dbReference type="EMBL" id="JABXWD010000658">
    <property type="protein sequence ID" value="MBV6343552.1"/>
    <property type="molecule type" value="Genomic_DNA"/>
</dbReference>
<feature type="compositionally biased region" description="Pro residues" evidence="1">
    <location>
        <begin position="420"/>
        <end position="447"/>
    </location>
</feature>
<dbReference type="Proteomes" id="UP001196980">
    <property type="component" value="Unassembled WGS sequence"/>
</dbReference>
<feature type="compositionally biased region" description="Low complexity" evidence="1">
    <location>
        <begin position="448"/>
        <end position="457"/>
    </location>
</feature>
<organism evidence="2 3">
    <name type="scientific">Candidatus Magnetobacterium casense</name>
    <dbReference type="NCBI Taxonomy" id="1455061"/>
    <lineage>
        <taxon>Bacteria</taxon>
        <taxon>Pseudomonadati</taxon>
        <taxon>Nitrospirota</taxon>
        <taxon>Thermodesulfovibrionia</taxon>
        <taxon>Thermodesulfovibrionales</taxon>
        <taxon>Candidatus Magnetobacteriaceae</taxon>
        <taxon>Candidatus Magnetobacterium</taxon>
    </lineage>
</organism>
<evidence type="ECO:0000313" key="2">
    <source>
        <dbReference type="EMBL" id="MBV6343552.1"/>
    </source>
</evidence>
<comment type="caution">
    <text evidence="2">The sequence shown here is derived from an EMBL/GenBank/DDBJ whole genome shotgun (WGS) entry which is preliminary data.</text>
</comment>
<evidence type="ECO:0000313" key="3">
    <source>
        <dbReference type="Proteomes" id="UP001196980"/>
    </source>
</evidence>